<evidence type="ECO:0000313" key="2">
    <source>
        <dbReference type="EMBL" id="RWQ97222.1"/>
    </source>
</evidence>
<name>A0A443HZE9_BYSSP</name>
<keyword evidence="3" id="KW-1185">Reference proteome</keyword>
<feature type="compositionally biased region" description="Polar residues" evidence="1">
    <location>
        <begin position="100"/>
        <end position="118"/>
    </location>
</feature>
<protein>
    <submittedName>
        <fullName evidence="2">Uncharacterized protein</fullName>
    </submittedName>
</protein>
<dbReference type="AlphaFoldDB" id="A0A443HZE9"/>
<sequence>MSRTVRLTEQYGGQASYITREDPAFLLLLTLAVHPNPTLDYDRMSVMSRMLPEDMWTSSHEIAANIRALEELADMIRRADSMTVDDLEHTELEQARLRSSTGAGYGQNGPNQVLQPHTTPGPAEALFDHDRETSLPGPAYRVDGTEYNGDDDDDDDRTSVASWISGRVWIPSELEQNDDHTYGLSAGAGDSDEDISSSQWSASNTERDERLLRSSSMPYSVAAECDTRSEQFTDSFEIEREATNVNPDQNGRDSAFWPSLNMILDERPLSSLSSSSSSSSSVPCSDTVESCSEQFMNPEEQSQWRTPSRAREYNHGDQPAVPPWVFTNAISGGYRLPPLFMPFTDTVHDSEEFDFDVISDAASVCSIGGGVWMGD</sequence>
<evidence type="ECO:0000256" key="1">
    <source>
        <dbReference type="SAM" id="MobiDB-lite"/>
    </source>
</evidence>
<feature type="region of interest" description="Disordered" evidence="1">
    <location>
        <begin position="178"/>
        <end position="215"/>
    </location>
</feature>
<feature type="region of interest" description="Disordered" evidence="1">
    <location>
        <begin position="100"/>
        <end position="158"/>
    </location>
</feature>
<evidence type="ECO:0000313" key="3">
    <source>
        <dbReference type="Proteomes" id="UP000283841"/>
    </source>
</evidence>
<reference evidence="2 3" key="1">
    <citation type="journal article" date="2018" name="Front. Microbiol.">
        <title>Genomic and genetic insights into a cosmopolitan fungus, Paecilomyces variotii (Eurotiales).</title>
        <authorList>
            <person name="Urquhart A.S."/>
            <person name="Mondo S.J."/>
            <person name="Makela M.R."/>
            <person name="Hane J.K."/>
            <person name="Wiebenga A."/>
            <person name="He G."/>
            <person name="Mihaltcheva S."/>
            <person name="Pangilinan J."/>
            <person name="Lipzen A."/>
            <person name="Barry K."/>
            <person name="de Vries R.P."/>
            <person name="Grigoriev I.V."/>
            <person name="Idnurm A."/>
        </authorList>
    </citation>
    <scope>NUCLEOTIDE SEQUENCE [LARGE SCALE GENOMIC DNA]</scope>
    <source>
        <strain evidence="2 3">CBS 101075</strain>
    </source>
</reference>
<dbReference type="GeneID" id="39595571"/>
<accession>A0A443HZE9</accession>
<feature type="compositionally biased region" description="Polar residues" evidence="1">
    <location>
        <begin position="294"/>
        <end position="306"/>
    </location>
</feature>
<dbReference type="RefSeq" id="XP_028486867.1">
    <property type="nucleotide sequence ID" value="XM_028626294.1"/>
</dbReference>
<proteinExistence type="predicted"/>
<organism evidence="2 3">
    <name type="scientific">Byssochlamys spectabilis</name>
    <name type="common">Paecilomyces variotii</name>
    <dbReference type="NCBI Taxonomy" id="264951"/>
    <lineage>
        <taxon>Eukaryota</taxon>
        <taxon>Fungi</taxon>
        <taxon>Dikarya</taxon>
        <taxon>Ascomycota</taxon>
        <taxon>Pezizomycotina</taxon>
        <taxon>Eurotiomycetes</taxon>
        <taxon>Eurotiomycetidae</taxon>
        <taxon>Eurotiales</taxon>
        <taxon>Thermoascaceae</taxon>
        <taxon>Paecilomyces</taxon>
    </lineage>
</organism>
<comment type="caution">
    <text evidence="2">The sequence shown here is derived from an EMBL/GenBank/DDBJ whole genome shotgun (WGS) entry which is preliminary data.</text>
</comment>
<gene>
    <name evidence="2" type="ORF">C8Q69DRAFT_221372</name>
</gene>
<feature type="region of interest" description="Disordered" evidence="1">
    <location>
        <begin position="294"/>
        <end position="316"/>
    </location>
</feature>
<dbReference type="VEuPathDB" id="FungiDB:C8Q69DRAFT_221372"/>
<dbReference type="Proteomes" id="UP000283841">
    <property type="component" value="Unassembled WGS sequence"/>
</dbReference>
<dbReference type="EMBL" id="RCNU01000003">
    <property type="protein sequence ID" value="RWQ97222.1"/>
    <property type="molecule type" value="Genomic_DNA"/>
</dbReference>